<dbReference type="EMBL" id="JAVLVU010000001">
    <property type="protein sequence ID" value="MDT3404073.1"/>
    <property type="molecule type" value="Genomic_DNA"/>
</dbReference>
<proteinExistence type="predicted"/>
<keyword evidence="1" id="KW-0812">Transmembrane</keyword>
<keyword evidence="1" id="KW-1133">Transmembrane helix</keyword>
<dbReference type="Proteomes" id="UP001258315">
    <property type="component" value="Unassembled WGS sequence"/>
</dbReference>
<name>A0ABU3GWD0_9SPHI</name>
<evidence type="ECO:0000313" key="2">
    <source>
        <dbReference type="EMBL" id="MDT3404073.1"/>
    </source>
</evidence>
<protein>
    <submittedName>
        <fullName evidence="2">Uncharacterized protein</fullName>
    </submittedName>
</protein>
<comment type="caution">
    <text evidence="2">The sequence shown here is derived from an EMBL/GenBank/DDBJ whole genome shotgun (WGS) entry which is preliminary data.</text>
</comment>
<reference evidence="3" key="1">
    <citation type="submission" date="2023-07" db="EMBL/GenBank/DDBJ databases">
        <title>Functional and genomic diversity of the sorghum phyllosphere microbiome.</title>
        <authorList>
            <person name="Shade A."/>
        </authorList>
    </citation>
    <scope>NUCLEOTIDE SEQUENCE [LARGE SCALE GENOMIC DNA]</scope>
    <source>
        <strain evidence="3">SORGH_AS_0422</strain>
    </source>
</reference>
<accession>A0ABU3GWD0</accession>
<keyword evidence="3" id="KW-1185">Reference proteome</keyword>
<keyword evidence="1" id="KW-0472">Membrane</keyword>
<feature type="transmembrane region" description="Helical" evidence="1">
    <location>
        <begin position="6"/>
        <end position="23"/>
    </location>
</feature>
<sequence length="48" mass="5273">MHNGITIKRVIAAILIVLLIVIIKNWKDVKQGFVEGVKDGQAQSAKSE</sequence>
<evidence type="ECO:0000313" key="3">
    <source>
        <dbReference type="Proteomes" id="UP001258315"/>
    </source>
</evidence>
<gene>
    <name evidence="2" type="ORF">QE417_003145</name>
</gene>
<organism evidence="2 3">
    <name type="scientific">Mucilaginibacter terrae</name>
    <dbReference type="NCBI Taxonomy" id="1955052"/>
    <lineage>
        <taxon>Bacteria</taxon>
        <taxon>Pseudomonadati</taxon>
        <taxon>Bacteroidota</taxon>
        <taxon>Sphingobacteriia</taxon>
        <taxon>Sphingobacteriales</taxon>
        <taxon>Sphingobacteriaceae</taxon>
        <taxon>Mucilaginibacter</taxon>
    </lineage>
</organism>
<evidence type="ECO:0000256" key="1">
    <source>
        <dbReference type="SAM" id="Phobius"/>
    </source>
</evidence>
<dbReference type="RefSeq" id="WP_311951412.1">
    <property type="nucleotide sequence ID" value="NZ_JAVLVU010000001.1"/>
</dbReference>